<keyword evidence="2" id="KW-1185">Reference proteome</keyword>
<evidence type="ECO:0000313" key="1">
    <source>
        <dbReference type="EMBL" id="KAK1146287.1"/>
    </source>
</evidence>
<organism evidence="1 2">
    <name type="scientific">Aspergillus melleus</name>
    <dbReference type="NCBI Taxonomy" id="138277"/>
    <lineage>
        <taxon>Eukaryota</taxon>
        <taxon>Fungi</taxon>
        <taxon>Dikarya</taxon>
        <taxon>Ascomycota</taxon>
        <taxon>Pezizomycotina</taxon>
        <taxon>Eurotiomycetes</taxon>
        <taxon>Eurotiomycetidae</taxon>
        <taxon>Eurotiales</taxon>
        <taxon>Aspergillaceae</taxon>
        <taxon>Aspergillus</taxon>
        <taxon>Aspergillus subgen. Circumdati</taxon>
    </lineage>
</organism>
<gene>
    <name evidence="1" type="ORF">N8T08_003074</name>
</gene>
<sequence>MPDSSNSTASATKEKRPKEYIELLNDMNNLSNEYMDRRSSPEGLEQSICKIWGQFIELAREEGIESYGQKKVAAHLTRERLSFRAANASGPIFLILWRSFRATGETSIASYEAMN</sequence>
<comment type="caution">
    <text evidence="1">The sequence shown here is derived from an EMBL/GenBank/DDBJ whole genome shotgun (WGS) entry which is preliminary data.</text>
</comment>
<protein>
    <submittedName>
        <fullName evidence="1">Uncharacterized protein</fullName>
    </submittedName>
</protein>
<proteinExistence type="predicted"/>
<name>A0ACC3B7I0_9EURO</name>
<dbReference type="EMBL" id="JAOPJF010000018">
    <property type="protein sequence ID" value="KAK1146287.1"/>
    <property type="molecule type" value="Genomic_DNA"/>
</dbReference>
<dbReference type="Proteomes" id="UP001177260">
    <property type="component" value="Unassembled WGS sequence"/>
</dbReference>
<reference evidence="1 2" key="1">
    <citation type="journal article" date="2023" name="ACS Omega">
        <title>Identification of the Neoaspergillic Acid Biosynthesis Gene Cluster by Establishing an In Vitro CRISPR-Ribonucleoprotein Genetic System in Aspergillus melleus.</title>
        <authorList>
            <person name="Yuan B."/>
            <person name="Grau M.F."/>
            <person name="Murata R.M."/>
            <person name="Torok T."/>
            <person name="Venkateswaran K."/>
            <person name="Stajich J.E."/>
            <person name="Wang C.C.C."/>
        </authorList>
    </citation>
    <scope>NUCLEOTIDE SEQUENCE [LARGE SCALE GENOMIC DNA]</scope>
    <source>
        <strain evidence="1 2">IMV 1140</strain>
    </source>
</reference>
<accession>A0ACC3B7I0</accession>
<evidence type="ECO:0000313" key="2">
    <source>
        <dbReference type="Proteomes" id="UP001177260"/>
    </source>
</evidence>